<dbReference type="InterPro" id="IPR015943">
    <property type="entry name" value="WD40/YVTN_repeat-like_dom_sf"/>
</dbReference>
<name>A0A0G3BLR1_9BURK</name>
<dbReference type="AlphaFoldDB" id="A0A0G3BLR1"/>
<dbReference type="STRING" id="413882.AAW51_2242"/>
<keyword evidence="2" id="KW-1185">Reference proteome</keyword>
<dbReference type="Proteomes" id="UP000035352">
    <property type="component" value="Chromosome"/>
</dbReference>
<dbReference type="PROSITE" id="PS51257">
    <property type="entry name" value="PROKAR_LIPOPROTEIN"/>
    <property type="match status" value="1"/>
</dbReference>
<organism evidence="1 2">
    <name type="scientific">Caldimonas brevitalea</name>
    <dbReference type="NCBI Taxonomy" id="413882"/>
    <lineage>
        <taxon>Bacteria</taxon>
        <taxon>Pseudomonadati</taxon>
        <taxon>Pseudomonadota</taxon>
        <taxon>Betaproteobacteria</taxon>
        <taxon>Burkholderiales</taxon>
        <taxon>Sphaerotilaceae</taxon>
        <taxon>Caldimonas</taxon>
    </lineage>
</organism>
<accession>A0A0G3BLR1</accession>
<dbReference type="SUPFAM" id="SSF82171">
    <property type="entry name" value="DPP6 N-terminal domain-like"/>
    <property type="match status" value="1"/>
</dbReference>
<dbReference type="KEGG" id="pbh:AAW51_2242"/>
<dbReference type="Gene3D" id="2.130.10.10">
    <property type="entry name" value="YVTN repeat-like/Quinoprotein amine dehydrogenase"/>
    <property type="match status" value="1"/>
</dbReference>
<dbReference type="PATRIC" id="fig|413882.6.peg.2349"/>
<proteinExistence type="predicted"/>
<protein>
    <submittedName>
        <fullName evidence="1">Uncharacterized protein</fullName>
    </submittedName>
</protein>
<sequence>MRLLHRLRPLLHRAPRLLRQCTPALCAGLAACAGVPPEPLPEVLRDLDAGTIATVSDGDMRAEGYATGELAPLDQGLRDTLTVLKLQGGHLRTLRYEVSNSVTAPPEVLALSRDGRWALVIERLQQRAPGQTRVRELAPGRQLIALDLGDPQAVRQADRLTLADFAEALALSPDGAWLAVLSNPRDGPVLQLVPFQAGRFGPVRRYPLAGLGALGDPATARGPLSATNVQWHPSGQALAVHVPAQDRVVMLRFEAGLAPQEATLRPWGAPVQVGRDPFVGRFTPDGRHYLTSDWGRDLSAQTLEQRLPQRPSSLSVVRLADDTGPAALHRRLGSVETDDNAEGLAVSRDGRLVATVNMRGTGFPPDSPRHHRDASVSLLRFDPASGSLTKLGDHHFEGVLPEGGSFDLSGRHFVATVFQGHRGSAQGAGLEVFRVTGGEVPTLQRLGRLPLPHGVHHVQIAR</sequence>
<reference evidence="1 2" key="1">
    <citation type="submission" date="2015-05" db="EMBL/GenBank/DDBJ databases">
        <authorList>
            <person name="Tang B."/>
            <person name="Yu Y."/>
        </authorList>
    </citation>
    <scope>NUCLEOTIDE SEQUENCE [LARGE SCALE GENOMIC DNA]</scope>
    <source>
        <strain evidence="1 2">DSM 7029</strain>
    </source>
</reference>
<dbReference type="EMBL" id="CP011371">
    <property type="protein sequence ID" value="AKJ28933.1"/>
    <property type="molecule type" value="Genomic_DNA"/>
</dbReference>
<evidence type="ECO:0000313" key="1">
    <source>
        <dbReference type="EMBL" id="AKJ28933.1"/>
    </source>
</evidence>
<evidence type="ECO:0000313" key="2">
    <source>
        <dbReference type="Proteomes" id="UP000035352"/>
    </source>
</evidence>
<gene>
    <name evidence="1" type="ORF">AAW51_2242</name>
</gene>
<dbReference type="RefSeq" id="WP_238947830.1">
    <property type="nucleotide sequence ID" value="NZ_CP011371.1"/>
</dbReference>